<keyword evidence="4 8" id="KW-0812">Transmembrane</keyword>
<keyword evidence="2" id="KW-1003">Cell membrane</keyword>
<feature type="transmembrane region" description="Helical" evidence="8">
    <location>
        <begin position="296"/>
        <end position="314"/>
    </location>
</feature>
<evidence type="ECO:0000256" key="8">
    <source>
        <dbReference type="SAM" id="Phobius"/>
    </source>
</evidence>
<dbReference type="GO" id="GO:0016758">
    <property type="term" value="F:hexosyltransferase activity"/>
    <property type="evidence" value="ECO:0007669"/>
    <property type="project" value="InterPro"/>
</dbReference>
<dbReference type="Pfam" id="PF09594">
    <property type="entry name" value="GT87"/>
    <property type="match status" value="1"/>
</dbReference>
<gene>
    <name evidence="9" type="ORF">GCM10011600_04250</name>
</gene>
<evidence type="ECO:0000256" key="5">
    <source>
        <dbReference type="ARBA" id="ARBA00022989"/>
    </source>
</evidence>
<feature type="transmembrane region" description="Helical" evidence="8">
    <location>
        <begin position="186"/>
        <end position="206"/>
    </location>
</feature>
<feature type="transmembrane region" description="Helical" evidence="8">
    <location>
        <begin position="12"/>
        <end position="31"/>
    </location>
</feature>
<accession>A0A8J3GNB8</accession>
<dbReference type="GO" id="GO:0005886">
    <property type="term" value="C:plasma membrane"/>
    <property type="evidence" value="ECO:0007669"/>
    <property type="project" value="UniProtKB-SubCell"/>
</dbReference>
<keyword evidence="5 8" id="KW-1133">Transmembrane helix</keyword>
<dbReference type="EMBL" id="BNAI01000001">
    <property type="protein sequence ID" value="GHF06765.1"/>
    <property type="molecule type" value="Genomic_DNA"/>
</dbReference>
<keyword evidence="6 8" id="KW-0472">Membrane</keyword>
<feature type="transmembrane region" description="Helical" evidence="8">
    <location>
        <begin position="264"/>
        <end position="284"/>
    </location>
</feature>
<dbReference type="InterPro" id="IPR018584">
    <property type="entry name" value="GT87"/>
</dbReference>
<comment type="similarity">
    <text evidence="7">Belongs to the glycosyltransferase 87 family.</text>
</comment>
<dbReference type="AlphaFoldDB" id="A0A8J3GNB8"/>
<sequence>MLATVRSPIALWAGFLLAHLWLGMLALYAPGQPIGDVTSVYRFWIVDYAFEGYGWVGIDTVWVYPILAIVPMIAAAALGPDLYASTWLSLVMLADAIAFAVLITVARRHGVAHPGWWWLGFLVALGPVAIGRIDSITVPLAMLGVLVVVTRPALGGVLLTVAAWTKVWPAALVAAVVVALRDRGRVVIGAAATTAVVLIAALALGAGGNVFSFITQQTGRGLQIESVIATPWMWDATLGPGHTQVYYDTAILTFQLRGDGVLDAAAVATPLLALAALVLLGLGVIATRRGREPGEVLPPLVLALTLAMIIFNKVGSPQFVTWLAVPIVFGLVTAASGAGRSFRVPAVLGIAIAVLTQAFYPYLYHELLGVPNLVLVLVLTARNILYLTLFAWAVVALIQVVRHPLADHESDADDAALDWIQARR</sequence>
<feature type="transmembrane region" description="Helical" evidence="8">
    <location>
        <begin position="384"/>
        <end position="401"/>
    </location>
</feature>
<feature type="transmembrane region" description="Helical" evidence="8">
    <location>
        <begin position="346"/>
        <end position="364"/>
    </location>
</feature>
<evidence type="ECO:0000256" key="1">
    <source>
        <dbReference type="ARBA" id="ARBA00004651"/>
    </source>
</evidence>
<evidence type="ECO:0000256" key="7">
    <source>
        <dbReference type="ARBA" id="ARBA00024033"/>
    </source>
</evidence>
<evidence type="ECO:0000256" key="6">
    <source>
        <dbReference type="ARBA" id="ARBA00023136"/>
    </source>
</evidence>
<comment type="caution">
    <text evidence="9">The sequence shown here is derived from an EMBL/GenBank/DDBJ whole genome shotgun (WGS) entry which is preliminary data.</text>
</comment>
<feature type="transmembrane region" description="Helical" evidence="8">
    <location>
        <begin position="320"/>
        <end position="339"/>
    </location>
</feature>
<evidence type="ECO:0008006" key="11">
    <source>
        <dbReference type="Google" id="ProtNLM"/>
    </source>
</evidence>
<feature type="transmembrane region" description="Helical" evidence="8">
    <location>
        <begin position="115"/>
        <end position="133"/>
    </location>
</feature>
<evidence type="ECO:0000313" key="9">
    <source>
        <dbReference type="EMBL" id="GHF06765.1"/>
    </source>
</evidence>
<name>A0A8J3GNB8_9MICO</name>
<reference evidence="9" key="1">
    <citation type="journal article" date="2014" name="Int. J. Syst. Evol. Microbiol.">
        <title>Complete genome sequence of Corynebacterium casei LMG S-19264T (=DSM 44701T), isolated from a smear-ripened cheese.</title>
        <authorList>
            <consortium name="US DOE Joint Genome Institute (JGI-PGF)"/>
            <person name="Walter F."/>
            <person name="Albersmeier A."/>
            <person name="Kalinowski J."/>
            <person name="Ruckert C."/>
        </authorList>
    </citation>
    <scope>NUCLEOTIDE SEQUENCE</scope>
    <source>
        <strain evidence="9">CGMCC 1.16548</strain>
    </source>
</reference>
<evidence type="ECO:0000256" key="2">
    <source>
        <dbReference type="ARBA" id="ARBA00022475"/>
    </source>
</evidence>
<evidence type="ECO:0000256" key="3">
    <source>
        <dbReference type="ARBA" id="ARBA00022679"/>
    </source>
</evidence>
<organism evidence="9 10">
    <name type="scientific">Pseudolysinimonas yzui</name>
    <dbReference type="NCBI Taxonomy" id="2708254"/>
    <lineage>
        <taxon>Bacteria</taxon>
        <taxon>Bacillati</taxon>
        <taxon>Actinomycetota</taxon>
        <taxon>Actinomycetes</taxon>
        <taxon>Micrococcales</taxon>
        <taxon>Microbacteriaceae</taxon>
        <taxon>Pseudolysinimonas</taxon>
    </lineage>
</organism>
<evidence type="ECO:0000313" key="10">
    <source>
        <dbReference type="Proteomes" id="UP000617531"/>
    </source>
</evidence>
<dbReference type="Proteomes" id="UP000617531">
    <property type="component" value="Unassembled WGS sequence"/>
</dbReference>
<comment type="subcellular location">
    <subcellularLocation>
        <location evidence="1">Cell membrane</location>
        <topology evidence="1">Multi-pass membrane protein</topology>
    </subcellularLocation>
</comment>
<reference evidence="9" key="2">
    <citation type="submission" date="2020-09" db="EMBL/GenBank/DDBJ databases">
        <authorList>
            <person name="Sun Q."/>
            <person name="Zhou Y."/>
        </authorList>
    </citation>
    <scope>NUCLEOTIDE SEQUENCE</scope>
    <source>
        <strain evidence="9">CGMCC 1.16548</strain>
    </source>
</reference>
<dbReference type="RefSeq" id="WP_229841820.1">
    <property type="nucleotide sequence ID" value="NZ_BNAI01000001.1"/>
</dbReference>
<feature type="transmembrane region" description="Helical" evidence="8">
    <location>
        <begin position="84"/>
        <end position="103"/>
    </location>
</feature>
<evidence type="ECO:0000256" key="4">
    <source>
        <dbReference type="ARBA" id="ARBA00022692"/>
    </source>
</evidence>
<proteinExistence type="inferred from homology"/>
<feature type="transmembrane region" description="Helical" evidence="8">
    <location>
        <begin position="153"/>
        <end position="179"/>
    </location>
</feature>
<keyword evidence="10" id="KW-1185">Reference proteome</keyword>
<keyword evidence="3" id="KW-0808">Transferase</keyword>
<protein>
    <recommendedName>
        <fullName evidence="11">DUF2029 domain-containing protein</fullName>
    </recommendedName>
</protein>
<feature type="transmembrane region" description="Helical" evidence="8">
    <location>
        <begin position="52"/>
        <end position="78"/>
    </location>
</feature>